<dbReference type="EMBL" id="CM029049">
    <property type="protein sequence ID" value="KAG2574394.1"/>
    <property type="molecule type" value="Genomic_DNA"/>
</dbReference>
<dbReference type="Pfam" id="PF05056">
    <property type="entry name" value="DUF674"/>
    <property type="match status" value="1"/>
</dbReference>
<dbReference type="AlphaFoldDB" id="A0A8T0QPF1"/>
<sequence length="302" mass="32664">MAKIEEPTIDIMLFVDKEKRRVLFAEADKDFVDVLFGWLTLPLGTTVRLLNKQSPMGCLDQVYSSVEVLSTDYFQTKACKGMLLAPLNAASGHCCQLKINIDDTKKGAVYICRDTSCSASVGDCRFSSAPGAVCKCGKGMQYAGDRPENHGNLAPAGEDADSGVFANGCFKFIITDDLIVAPASTSLMMSLFQRFGVRDPATLEKTVIQLNSQKITILLGRSLTSKQSLTGIYFDSPIDCDAVDLFVLSEKFIPLGSMIKTYCHRPLKGCVDNLYKSIYGSAKGCAASSASRPVVLLTLADV</sequence>
<gene>
    <name evidence="1" type="ORF">PVAP13_7KG318123</name>
</gene>
<evidence type="ECO:0000313" key="2">
    <source>
        <dbReference type="Proteomes" id="UP000823388"/>
    </source>
</evidence>
<evidence type="ECO:0000313" key="1">
    <source>
        <dbReference type="EMBL" id="KAG2574394.1"/>
    </source>
</evidence>
<accession>A0A8T0QPF1</accession>
<protein>
    <recommendedName>
        <fullName evidence="3">DUF674 family protein</fullName>
    </recommendedName>
</protein>
<comment type="caution">
    <text evidence="1">The sequence shown here is derived from an EMBL/GenBank/DDBJ whole genome shotgun (WGS) entry which is preliminary data.</text>
</comment>
<dbReference type="PANTHER" id="PTHR33103:SF86">
    <property type="entry name" value="OS04G0594500 PROTEIN"/>
    <property type="match status" value="1"/>
</dbReference>
<dbReference type="Proteomes" id="UP000823388">
    <property type="component" value="Chromosome 7K"/>
</dbReference>
<keyword evidence="2" id="KW-1185">Reference proteome</keyword>
<reference evidence="1" key="1">
    <citation type="submission" date="2020-05" db="EMBL/GenBank/DDBJ databases">
        <title>WGS assembly of Panicum virgatum.</title>
        <authorList>
            <person name="Lovell J.T."/>
            <person name="Jenkins J."/>
            <person name="Shu S."/>
            <person name="Juenger T.E."/>
            <person name="Schmutz J."/>
        </authorList>
    </citation>
    <scope>NUCLEOTIDE SEQUENCE</scope>
    <source>
        <strain evidence="1">AP13</strain>
    </source>
</reference>
<dbReference type="InterPro" id="IPR007750">
    <property type="entry name" value="DUF674"/>
</dbReference>
<proteinExistence type="predicted"/>
<evidence type="ECO:0008006" key="3">
    <source>
        <dbReference type="Google" id="ProtNLM"/>
    </source>
</evidence>
<name>A0A8T0QPF1_PANVG</name>
<organism evidence="1 2">
    <name type="scientific">Panicum virgatum</name>
    <name type="common">Blackwell switchgrass</name>
    <dbReference type="NCBI Taxonomy" id="38727"/>
    <lineage>
        <taxon>Eukaryota</taxon>
        <taxon>Viridiplantae</taxon>
        <taxon>Streptophyta</taxon>
        <taxon>Embryophyta</taxon>
        <taxon>Tracheophyta</taxon>
        <taxon>Spermatophyta</taxon>
        <taxon>Magnoliopsida</taxon>
        <taxon>Liliopsida</taxon>
        <taxon>Poales</taxon>
        <taxon>Poaceae</taxon>
        <taxon>PACMAD clade</taxon>
        <taxon>Panicoideae</taxon>
        <taxon>Panicodae</taxon>
        <taxon>Paniceae</taxon>
        <taxon>Panicinae</taxon>
        <taxon>Panicum</taxon>
        <taxon>Panicum sect. Hiantes</taxon>
    </lineage>
</organism>
<dbReference type="PANTHER" id="PTHR33103">
    <property type="entry name" value="OS01G0153900 PROTEIN"/>
    <property type="match status" value="1"/>
</dbReference>